<dbReference type="EMBL" id="BAABCN010000015">
    <property type="protein sequence ID" value="GAA3890803.1"/>
    <property type="molecule type" value="Genomic_DNA"/>
</dbReference>
<evidence type="ECO:0000256" key="3">
    <source>
        <dbReference type="ARBA" id="ARBA00023163"/>
    </source>
</evidence>
<keyword evidence="2 4" id="KW-0238">DNA-binding</keyword>
<organism evidence="6 7">
    <name type="scientific">Leifsonia kafniensis</name>
    <dbReference type="NCBI Taxonomy" id="475957"/>
    <lineage>
        <taxon>Bacteria</taxon>
        <taxon>Bacillati</taxon>
        <taxon>Actinomycetota</taxon>
        <taxon>Actinomycetes</taxon>
        <taxon>Micrococcales</taxon>
        <taxon>Microbacteriaceae</taxon>
        <taxon>Leifsonia</taxon>
    </lineage>
</organism>
<dbReference type="InterPro" id="IPR036271">
    <property type="entry name" value="Tet_transcr_reg_TetR-rel_C_sf"/>
</dbReference>
<evidence type="ECO:0000259" key="5">
    <source>
        <dbReference type="PROSITE" id="PS50977"/>
    </source>
</evidence>
<evidence type="ECO:0000313" key="7">
    <source>
        <dbReference type="Proteomes" id="UP001501803"/>
    </source>
</evidence>
<gene>
    <name evidence="6" type="ORF">GCM10022381_35880</name>
</gene>
<feature type="DNA-binding region" description="H-T-H motif" evidence="4">
    <location>
        <begin position="40"/>
        <end position="59"/>
    </location>
</feature>
<evidence type="ECO:0000313" key="6">
    <source>
        <dbReference type="EMBL" id="GAA3890803.1"/>
    </source>
</evidence>
<dbReference type="Pfam" id="PF02909">
    <property type="entry name" value="TetR_C_1"/>
    <property type="match status" value="1"/>
</dbReference>
<dbReference type="PANTHER" id="PTHR30055:SF151">
    <property type="entry name" value="TRANSCRIPTIONAL REGULATORY PROTEIN"/>
    <property type="match status" value="1"/>
</dbReference>
<evidence type="ECO:0000256" key="2">
    <source>
        <dbReference type="ARBA" id="ARBA00023125"/>
    </source>
</evidence>
<sequence length="237" mass="25802">MKTVDDKQRTAPKERARLDADSIIEAGLRIAAQPGTTTISVRELGAMLDAAPTAIYRHFRSKEGLMQALLDRLISMCIEQVTAPQEAWRERLTQLCAATLDVFSDYPAVGLEAIVLSTEGPGELDTIELMLGAYAQTGLEGTELVRHYAALSTYVLSFAAGIARARSISHDMHAHDSAPWWGRTLPVTAASHPQIAALREELIALTDREIYFLGINELMDSAERAGARARERAAASA</sequence>
<dbReference type="SUPFAM" id="SSF46689">
    <property type="entry name" value="Homeodomain-like"/>
    <property type="match status" value="1"/>
</dbReference>
<reference evidence="7" key="1">
    <citation type="journal article" date="2019" name="Int. J. Syst. Evol. Microbiol.">
        <title>The Global Catalogue of Microorganisms (GCM) 10K type strain sequencing project: providing services to taxonomists for standard genome sequencing and annotation.</title>
        <authorList>
            <consortium name="The Broad Institute Genomics Platform"/>
            <consortium name="The Broad Institute Genome Sequencing Center for Infectious Disease"/>
            <person name="Wu L."/>
            <person name="Ma J."/>
        </authorList>
    </citation>
    <scope>NUCLEOTIDE SEQUENCE [LARGE SCALE GENOMIC DNA]</scope>
    <source>
        <strain evidence="7">JCM 17021</strain>
    </source>
</reference>
<dbReference type="Gene3D" id="1.10.357.10">
    <property type="entry name" value="Tetracycline Repressor, domain 2"/>
    <property type="match status" value="1"/>
</dbReference>
<dbReference type="InterPro" id="IPR050109">
    <property type="entry name" value="HTH-type_TetR-like_transc_reg"/>
</dbReference>
<dbReference type="Gene3D" id="1.10.10.60">
    <property type="entry name" value="Homeodomain-like"/>
    <property type="match status" value="1"/>
</dbReference>
<proteinExistence type="predicted"/>
<dbReference type="RefSeq" id="WP_345069222.1">
    <property type="nucleotide sequence ID" value="NZ_BAABCN010000015.1"/>
</dbReference>
<feature type="domain" description="HTH tetR-type" evidence="5">
    <location>
        <begin position="17"/>
        <end position="77"/>
    </location>
</feature>
<keyword evidence="1" id="KW-0805">Transcription regulation</keyword>
<evidence type="ECO:0000256" key="4">
    <source>
        <dbReference type="PROSITE-ProRule" id="PRU00335"/>
    </source>
</evidence>
<dbReference type="PROSITE" id="PS50977">
    <property type="entry name" value="HTH_TETR_2"/>
    <property type="match status" value="1"/>
</dbReference>
<dbReference type="SUPFAM" id="SSF48498">
    <property type="entry name" value="Tetracyclin repressor-like, C-terminal domain"/>
    <property type="match status" value="1"/>
</dbReference>
<name>A0ABP7KZL8_9MICO</name>
<dbReference type="InterPro" id="IPR004111">
    <property type="entry name" value="Repressor_TetR_C"/>
</dbReference>
<dbReference type="Pfam" id="PF00440">
    <property type="entry name" value="TetR_N"/>
    <property type="match status" value="1"/>
</dbReference>
<dbReference type="PANTHER" id="PTHR30055">
    <property type="entry name" value="HTH-TYPE TRANSCRIPTIONAL REGULATOR RUTR"/>
    <property type="match status" value="1"/>
</dbReference>
<accession>A0ABP7KZL8</accession>
<evidence type="ECO:0000256" key="1">
    <source>
        <dbReference type="ARBA" id="ARBA00023015"/>
    </source>
</evidence>
<keyword evidence="3" id="KW-0804">Transcription</keyword>
<dbReference type="InterPro" id="IPR001647">
    <property type="entry name" value="HTH_TetR"/>
</dbReference>
<keyword evidence="7" id="KW-1185">Reference proteome</keyword>
<dbReference type="InterPro" id="IPR009057">
    <property type="entry name" value="Homeodomain-like_sf"/>
</dbReference>
<protein>
    <recommendedName>
        <fullName evidence="5">HTH tetR-type domain-containing protein</fullName>
    </recommendedName>
</protein>
<dbReference type="Proteomes" id="UP001501803">
    <property type="component" value="Unassembled WGS sequence"/>
</dbReference>
<comment type="caution">
    <text evidence="6">The sequence shown here is derived from an EMBL/GenBank/DDBJ whole genome shotgun (WGS) entry which is preliminary data.</text>
</comment>